<dbReference type="SMART" id="SM00382">
    <property type="entry name" value="AAA"/>
    <property type="match status" value="1"/>
</dbReference>
<evidence type="ECO:0000256" key="2">
    <source>
        <dbReference type="ARBA" id="ARBA00022448"/>
    </source>
</evidence>
<dbReference type="PANTHER" id="PTHR42711:SF5">
    <property type="entry name" value="ABC TRANSPORTER ATP-BINDING PROTEIN NATA"/>
    <property type="match status" value="1"/>
</dbReference>
<dbReference type="Pfam" id="PF00005">
    <property type="entry name" value="ABC_tran"/>
    <property type="match status" value="1"/>
</dbReference>
<dbReference type="InterPro" id="IPR050763">
    <property type="entry name" value="ABC_transporter_ATP-binding"/>
</dbReference>
<keyword evidence="2" id="KW-0813">Transport</keyword>
<dbReference type="InterPro" id="IPR003593">
    <property type="entry name" value="AAA+_ATPase"/>
</dbReference>
<dbReference type="EMBL" id="QPMM01000007">
    <property type="protein sequence ID" value="RFS21697.1"/>
    <property type="molecule type" value="Genomic_DNA"/>
</dbReference>
<dbReference type="RefSeq" id="WP_116976241.1">
    <property type="nucleotide sequence ID" value="NZ_QPMM01000007.1"/>
</dbReference>
<dbReference type="InterPro" id="IPR027417">
    <property type="entry name" value="P-loop_NTPase"/>
</dbReference>
<dbReference type="GO" id="GO:0016887">
    <property type="term" value="F:ATP hydrolysis activity"/>
    <property type="evidence" value="ECO:0007669"/>
    <property type="project" value="InterPro"/>
</dbReference>
<evidence type="ECO:0000256" key="5">
    <source>
        <dbReference type="ARBA" id="ARBA00022840"/>
    </source>
</evidence>
<reference evidence="7 8" key="1">
    <citation type="submission" date="2018-07" db="EMBL/GenBank/DDBJ databases">
        <title>Chitinophaga K2CV101002-2 sp. nov., isolated from a monsoon evergreen broad-leaved forest soil.</title>
        <authorList>
            <person name="Lv Y."/>
        </authorList>
    </citation>
    <scope>NUCLEOTIDE SEQUENCE [LARGE SCALE GENOMIC DNA]</scope>
    <source>
        <strain evidence="7 8">GDMCC 1.1288</strain>
    </source>
</reference>
<evidence type="ECO:0000259" key="6">
    <source>
        <dbReference type="PROSITE" id="PS50893"/>
    </source>
</evidence>
<accession>A0A3E1Y8F9</accession>
<comment type="caution">
    <text evidence="7">The sequence shown here is derived from an EMBL/GenBank/DDBJ whole genome shotgun (WGS) entry which is preliminary data.</text>
</comment>
<dbReference type="OrthoDB" id="9785229at2"/>
<dbReference type="AlphaFoldDB" id="A0A3E1Y8F9"/>
<sequence length="312" mass="35295">MKEPIIKVSNLSHRYNIQWAIKDINFEFNNKGIYGLLGANGAGKSTLMNIICGVLNQTDGDVFINGINLRENPVQAKKHIGFLPQQPPLQPELTIEEYLTYCAYLRLMPENTIKQAVQEVMEKCKISHFAQRIIKNLSGGYQQRVGIAQAIIHRPDFIVLDEPTNGLDPNQILEVRSLIKEIAEERTVLLSTHILQEVQALCDDIWMINEGQIIFSGTLDEFDHYAMPGLFNATLLAAPSPEELATVPGVLGVEVAGNNKYRLQFDNNREVLETFVKMSIANDWRLIEIYLEKNSLNTVFAELSRKKTNQLN</sequence>
<keyword evidence="8" id="KW-1185">Reference proteome</keyword>
<dbReference type="GO" id="GO:0005524">
    <property type="term" value="F:ATP binding"/>
    <property type="evidence" value="ECO:0007669"/>
    <property type="project" value="UniProtKB-KW"/>
</dbReference>
<evidence type="ECO:0000313" key="8">
    <source>
        <dbReference type="Proteomes" id="UP000260644"/>
    </source>
</evidence>
<protein>
    <submittedName>
        <fullName evidence="7">ABC transporter ATP-binding protein</fullName>
    </submittedName>
</protein>
<dbReference type="InterPro" id="IPR003439">
    <property type="entry name" value="ABC_transporter-like_ATP-bd"/>
</dbReference>
<dbReference type="PANTHER" id="PTHR42711">
    <property type="entry name" value="ABC TRANSPORTER ATP-BINDING PROTEIN"/>
    <property type="match status" value="1"/>
</dbReference>
<evidence type="ECO:0000313" key="7">
    <source>
        <dbReference type="EMBL" id="RFS21697.1"/>
    </source>
</evidence>
<feature type="domain" description="ABC transporter" evidence="6">
    <location>
        <begin position="6"/>
        <end position="235"/>
    </location>
</feature>
<proteinExistence type="inferred from homology"/>
<keyword evidence="4" id="KW-0547">Nucleotide-binding</keyword>
<gene>
    <name evidence="7" type="ORF">DVR12_13615</name>
</gene>
<keyword evidence="3" id="KW-0536">Nodulation</keyword>
<evidence type="ECO:0000256" key="1">
    <source>
        <dbReference type="ARBA" id="ARBA00005417"/>
    </source>
</evidence>
<dbReference type="Proteomes" id="UP000260644">
    <property type="component" value="Unassembled WGS sequence"/>
</dbReference>
<dbReference type="SUPFAM" id="SSF52540">
    <property type="entry name" value="P-loop containing nucleoside triphosphate hydrolases"/>
    <property type="match status" value="1"/>
</dbReference>
<evidence type="ECO:0000256" key="3">
    <source>
        <dbReference type="ARBA" id="ARBA00022458"/>
    </source>
</evidence>
<comment type="similarity">
    <text evidence="1">Belongs to the ABC transporter superfamily.</text>
</comment>
<evidence type="ECO:0000256" key="4">
    <source>
        <dbReference type="ARBA" id="ARBA00022741"/>
    </source>
</evidence>
<dbReference type="PROSITE" id="PS50893">
    <property type="entry name" value="ABC_TRANSPORTER_2"/>
    <property type="match status" value="1"/>
</dbReference>
<organism evidence="7 8">
    <name type="scientific">Chitinophaga silvatica</name>
    <dbReference type="NCBI Taxonomy" id="2282649"/>
    <lineage>
        <taxon>Bacteria</taxon>
        <taxon>Pseudomonadati</taxon>
        <taxon>Bacteroidota</taxon>
        <taxon>Chitinophagia</taxon>
        <taxon>Chitinophagales</taxon>
        <taxon>Chitinophagaceae</taxon>
        <taxon>Chitinophaga</taxon>
    </lineage>
</organism>
<keyword evidence="5 7" id="KW-0067">ATP-binding</keyword>
<name>A0A3E1Y8F9_9BACT</name>
<dbReference type="Gene3D" id="3.40.50.300">
    <property type="entry name" value="P-loop containing nucleotide triphosphate hydrolases"/>
    <property type="match status" value="1"/>
</dbReference>